<feature type="transmembrane region" description="Helical" evidence="1">
    <location>
        <begin position="12"/>
        <end position="30"/>
    </location>
</feature>
<feature type="transmembrane region" description="Helical" evidence="1">
    <location>
        <begin position="93"/>
        <end position="115"/>
    </location>
</feature>
<keyword evidence="3" id="KW-1185">Reference proteome</keyword>
<reference evidence="2 3" key="1">
    <citation type="submission" date="2020-08" db="EMBL/GenBank/DDBJ databases">
        <authorList>
            <person name="Mo P."/>
        </authorList>
    </citation>
    <scope>NUCLEOTIDE SEQUENCE [LARGE SCALE GENOMIC DNA]</scope>
    <source>
        <strain evidence="2 3">CGMCC 4.1532</strain>
    </source>
</reference>
<dbReference type="Proteomes" id="UP000515728">
    <property type="component" value="Chromosome"/>
</dbReference>
<evidence type="ECO:0000256" key="1">
    <source>
        <dbReference type="SAM" id="Phobius"/>
    </source>
</evidence>
<feature type="transmembrane region" description="Helical" evidence="1">
    <location>
        <begin position="60"/>
        <end position="81"/>
    </location>
</feature>
<dbReference type="Gene3D" id="1.25.40.10">
    <property type="entry name" value="Tetratricopeptide repeat domain"/>
    <property type="match status" value="1"/>
</dbReference>
<proteinExistence type="predicted"/>
<dbReference type="AlphaFoldDB" id="A0A7G7MQ32"/>
<organism evidence="2 3">
    <name type="scientific">Pseudonocardia petroleophila</name>
    <dbReference type="NCBI Taxonomy" id="37331"/>
    <lineage>
        <taxon>Bacteria</taxon>
        <taxon>Bacillati</taxon>
        <taxon>Actinomycetota</taxon>
        <taxon>Actinomycetes</taxon>
        <taxon>Pseudonocardiales</taxon>
        <taxon>Pseudonocardiaceae</taxon>
        <taxon>Pseudonocardia</taxon>
    </lineage>
</organism>
<accession>A0A7G7MQ32</accession>
<name>A0A7G7MQ32_9PSEU</name>
<evidence type="ECO:0008006" key="4">
    <source>
        <dbReference type="Google" id="ProtNLM"/>
    </source>
</evidence>
<protein>
    <recommendedName>
        <fullName evidence="4">Tetratricopeptide repeat-containing protein</fullName>
    </recommendedName>
</protein>
<dbReference type="RefSeq" id="WP_185721692.1">
    <property type="nucleotide sequence ID" value="NZ_BAAAWI010000001.1"/>
</dbReference>
<dbReference type="InterPro" id="IPR011990">
    <property type="entry name" value="TPR-like_helical_dom_sf"/>
</dbReference>
<dbReference type="KEGG" id="ppel:H6H00_14050"/>
<keyword evidence="1" id="KW-0812">Transmembrane</keyword>
<evidence type="ECO:0000313" key="3">
    <source>
        <dbReference type="Proteomes" id="UP000515728"/>
    </source>
</evidence>
<sequence>MDEHRPGAARSPIAAALLNLTGLGLGYSYLGRWWRQALHLVVTAGLVVIAFATGAAALPWLWVAITIAWLGWMAVDAWRIARSRHAAPAGAGGHALPVAVAVLLVGGLVTGYVLYGAAGGRAYADAAAARDRGDCAAAVDGFGRVTGVYELTLSGDVARADAGRAECSAFLAAGDAAARGGYAEAVALYGDLRRAHPDTALAPFVSADLRRTYDEWGTQLRGAGDFDEAVRVYRDLLVEVGDGPEAAGVRAQLAATYVEEADALRGQLATLDGQQSVDAVRSAVENLVAVQREFADTPSAPAAAQGLVDVYAAANTQAADGLWCEALPVLDHLVTVTDPEAAGIVATATTDRPTALFRCGLQRYEAETWTESAAAFDRFVAEYPGDPQAAQARADAIAARAAGVQGAALPALPGPFAGDGPGSIPLTLYNDNPSEVRVYVVGPTAHEIVLSGCPGCPATYATDGEACPTFDGRPSQRLTLPAGSYTIISQYATTNPAVQTSAVERGFEYTNCLYVGP</sequence>
<gene>
    <name evidence="2" type="ORF">H6H00_14050</name>
</gene>
<keyword evidence="1" id="KW-1133">Transmembrane helix</keyword>
<keyword evidence="1" id="KW-0472">Membrane</keyword>
<dbReference type="EMBL" id="CP060131">
    <property type="protein sequence ID" value="QNG54893.1"/>
    <property type="molecule type" value="Genomic_DNA"/>
</dbReference>
<evidence type="ECO:0000313" key="2">
    <source>
        <dbReference type="EMBL" id="QNG54893.1"/>
    </source>
</evidence>
<dbReference type="SUPFAM" id="SSF48452">
    <property type="entry name" value="TPR-like"/>
    <property type="match status" value="1"/>
</dbReference>